<dbReference type="InterPro" id="IPR002010">
    <property type="entry name" value="T3SS_IM_R"/>
</dbReference>
<dbReference type="EMBL" id="JBHSBU010000001">
    <property type="protein sequence ID" value="MFC4161701.1"/>
    <property type="molecule type" value="Genomic_DNA"/>
</dbReference>
<keyword evidence="12" id="KW-1185">Reference proteome</keyword>
<evidence type="ECO:0000256" key="9">
    <source>
        <dbReference type="NCBIfam" id="TIGR01400"/>
    </source>
</evidence>
<evidence type="ECO:0000256" key="4">
    <source>
        <dbReference type="ARBA" id="ARBA00022475"/>
    </source>
</evidence>
<keyword evidence="11" id="KW-0966">Cell projection</keyword>
<evidence type="ECO:0000313" key="12">
    <source>
        <dbReference type="Proteomes" id="UP001595791"/>
    </source>
</evidence>
<comment type="function">
    <text evidence="1 10">Role in flagellar biosynthesis.</text>
</comment>
<keyword evidence="11" id="KW-0282">Flagellum</keyword>
<comment type="caution">
    <text evidence="11">The sequence shown here is derived from an EMBL/GenBank/DDBJ whole genome shotgun (WGS) entry which is preliminary data.</text>
</comment>
<feature type="transmembrane region" description="Helical" evidence="10">
    <location>
        <begin position="40"/>
        <end position="58"/>
    </location>
</feature>
<dbReference type="PANTHER" id="PTHR30065">
    <property type="entry name" value="FLAGELLAR BIOSYNTHETIC PROTEIN FLIR"/>
    <property type="match status" value="1"/>
</dbReference>
<dbReference type="PANTHER" id="PTHR30065:SF8">
    <property type="entry name" value="FLAGELLAR BIOSYNTHETIC PROTEIN FLIR"/>
    <property type="match status" value="1"/>
</dbReference>
<evidence type="ECO:0000256" key="10">
    <source>
        <dbReference type="RuleBase" id="RU362071"/>
    </source>
</evidence>
<comment type="subcellular location">
    <subcellularLocation>
        <location evidence="10">Cell membrane</location>
        <topology evidence="10">Multi-pass membrane protein</topology>
    </subcellularLocation>
    <subcellularLocation>
        <location evidence="10">Bacterial flagellum basal body</location>
    </subcellularLocation>
</comment>
<reference evidence="12" key="1">
    <citation type="journal article" date="2019" name="Int. J. Syst. Evol. Microbiol.">
        <title>The Global Catalogue of Microorganisms (GCM) 10K type strain sequencing project: providing services to taxonomists for standard genome sequencing and annotation.</title>
        <authorList>
            <consortium name="The Broad Institute Genomics Platform"/>
            <consortium name="The Broad Institute Genome Sequencing Center for Infectious Disease"/>
            <person name="Wu L."/>
            <person name="Ma J."/>
        </authorList>
    </citation>
    <scope>NUCLEOTIDE SEQUENCE [LARGE SCALE GENOMIC DNA]</scope>
    <source>
        <strain evidence="12">LMG 29894</strain>
    </source>
</reference>
<comment type="similarity">
    <text evidence="2 10">Belongs to the FliR/MopE/SpaR family.</text>
</comment>
<keyword evidence="8 10" id="KW-0975">Bacterial flagellum</keyword>
<protein>
    <recommendedName>
        <fullName evidence="3 9">Flagellar biosynthetic protein FliR</fullName>
    </recommendedName>
</protein>
<evidence type="ECO:0000313" key="11">
    <source>
        <dbReference type="EMBL" id="MFC4161701.1"/>
    </source>
</evidence>
<feature type="transmembrane region" description="Helical" evidence="10">
    <location>
        <begin position="135"/>
        <end position="160"/>
    </location>
</feature>
<gene>
    <name evidence="11" type="primary">fliR</name>
    <name evidence="11" type="ORF">ACFOW7_20405</name>
</gene>
<proteinExistence type="inferred from homology"/>
<feature type="transmembrane region" description="Helical" evidence="10">
    <location>
        <begin position="70"/>
        <end position="91"/>
    </location>
</feature>
<accession>A0ABV8MXG4</accession>
<dbReference type="Pfam" id="PF01311">
    <property type="entry name" value="Bac_export_1"/>
    <property type="match status" value="1"/>
</dbReference>
<dbReference type="Proteomes" id="UP001595791">
    <property type="component" value="Unassembled WGS sequence"/>
</dbReference>
<evidence type="ECO:0000256" key="5">
    <source>
        <dbReference type="ARBA" id="ARBA00022692"/>
    </source>
</evidence>
<dbReference type="RefSeq" id="WP_378167937.1">
    <property type="nucleotide sequence ID" value="NZ_JBHSBU010000001.1"/>
</dbReference>
<keyword evidence="7 10" id="KW-0472">Membrane</keyword>
<dbReference type="NCBIfam" id="TIGR01400">
    <property type="entry name" value="fliR"/>
    <property type="match status" value="1"/>
</dbReference>
<keyword evidence="6 10" id="KW-1133">Transmembrane helix</keyword>
<evidence type="ECO:0000256" key="8">
    <source>
        <dbReference type="ARBA" id="ARBA00023143"/>
    </source>
</evidence>
<feature type="transmembrane region" description="Helical" evidence="10">
    <location>
        <begin position="98"/>
        <end position="115"/>
    </location>
</feature>
<evidence type="ECO:0000256" key="1">
    <source>
        <dbReference type="ARBA" id="ARBA00002578"/>
    </source>
</evidence>
<keyword evidence="11" id="KW-0969">Cilium</keyword>
<evidence type="ECO:0000256" key="2">
    <source>
        <dbReference type="ARBA" id="ARBA00009772"/>
    </source>
</evidence>
<feature type="transmembrane region" description="Helical" evidence="10">
    <location>
        <begin position="12"/>
        <end position="33"/>
    </location>
</feature>
<evidence type="ECO:0000256" key="3">
    <source>
        <dbReference type="ARBA" id="ARBA00021717"/>
    </source>
</evidence>
<evidence type="ECO:0000256" key="7">
    <source>
        <dbReference type="ARBA" id="ARBA00023136"/>
    </source>
</evidence>
<feature type="transmembrane region" description="Helical" evidence="10">
    <location>
        <begin position="180"/>
        <end position="202"/>
    </location>
</feature>
<name>A0ABV8MXG4_9NEIS</name>
<keyword evidence="4 10" id="KW-1003">Cell membrane</keyword>
<evidence type="ECO:0000256" key="6">
    <source>
        <dbReference type="ARBA" id="ARBA00022989"/>
    </source>
</evidence>
<organism evidence="11 12">
    <name type="scientific">Chitinimonas lacunae</name>
    <dbReference type="NCBI Taxonomy" id="1963018"/>
    <lineage>
        <taxon>Bacteria</taxon>
        <taxon>Pseudomonadati</taxon>
        <taxon>Pseudomonadota</taxon>
        <taxon>Betaproteobacteria</taxon>
        <taxon>Neisseriales</taxon>
        <taxon>Chitinibacteraceae</taxon>
        <taxon>Chitinimonas</taxon>
    </lineage>
</organism>
<keyword evidence="5 10" id="KW-0812">Transmembrane</keyword>
<sequence length="265" mass="28693">MFTVSDAQINAWLGLLMWPFFRIMAIFAADPFYSSRAIPVRVRAGLALLLSLLLSSSLPPMPAVEPVSPLGLMILAQQILIGLAMGFVMRLVFTSVEFAGHLAGLQMGLGFASFYDPQNGANTAVMAQITSLLTILLFLALNGHLLLIETLARSFVVLPVEARPLNLKSLRMLVESGGQIFLLGLLLSLPVVGALLITNLSIGVMSRAAPQFNVFGIGFPLMLGIGIGAFYWTLPYFVSHLQRLIDFATRMTLQMAKQAGNWPGT</sequence>
<dbReference type="PRINTS" id="PR00953">
    <property type="entry name" value="TYPE3IMRPROT"/>
</dbReference>
<feature type="transmembrane region" description="Helical" evidence="10">
    <location>
        <begin position="214"/>
        <end position="234"/>
    </location>
</feature>
<dbReference type="InterPro" id="IPR006303">
    <property type="entry name" value="FliR"/>
</dbReference>